<feature type="binding site" evidence="7">
    <location>
        <position position="731"/>
    </location>
    <ligand>
        <name>deamido-NAD(+)</name>
        <dbReference type="ChEBI" id="CHEBI:58437"/>
        <note>ligand shared between two neighboring subunits</note>
    </ligand>
</feature>
<feature type="binding site" evidence="7">
    <location>
        <position position="298"/>
    </location>
    <ligand>
        <name>L-glutamine</name>
        <dbReference type="ChEBI" id="CHEBI:58359"/>
    </ligand>
</feature>
<protein>
    <recommendedName>
        <fullName evidence="7 8">Glutamine-dependent NAD(+) synthetase</fullName>
        <ecNumber evidence="7 8">6.3.5.1</ecNumber>
    </recommendedName>
    <alternativeName>
        <fullName evidence="7 8">NAD(+) synthase [glutamine-hydrolyzing]</fullName>
    </alternativeName>
</protein>
<dbReference type="InterPro" id="IPR036526">
    <property type="entry name" value="C-N_Hydrolase_sf"/>
</dbReference>
<evidence type="ECO:0000259" key="10">
    <source>
        <dbReference type="PROSITE" id="PS50263"/>
    </source>
</evidence>
<evidence type="ECO:0000256" key="4">
    <source>
        <dbReference type="ARBA" id="ARBA00022741"/>
    </source>
</evidence>
<dbReference type="CDD" id="cd00553">
    <property type="entry name" value="NAD_synthase"/>
    <property type="match status" value="1"/>
</dbReference>
<reference evidence="11 12" key="1">
    <citation type="submission" date="2019-12" db="EMBL/GenBank/DDBJ databases">
        <title>Genomic-based taxomic classification of the family Erythrobacteraceae.</title>
        <authorList>
            <person name="Xu L."/>
        </authorList>
    </citation>
    <scope>NUCLEOTIDE SEQUENCE [LARGE SCALE GENOMIC DNA]</scope>
    <source>
        <strain evidence="11 12">SW-109</strain>
    </source>
</reference>
<feature type="active site" description="Nucleophile; for glutaminase activity" evidence="7">
    <location>
        <position position="271"/>
    </location>
</feature>
<feature type="binding site" evidence="7">
    <location>
        <position position="575"/>
    </location>
    <ligand>
        <name>ATP</name>
        <dbReference type="ChEBI" id="CHEBI:30616"/>
    </ligand>
</feature>
<keyword evidence="5 7" id="KW-0067">ATP-binding</keyword>
<dbReference type="Gene3D" id="1.10.10.1140">
    <property type="entry name" value="Glutamine-dependent NAD+ synthetase, C-terminal domain"/>
    <property type="match status" value="1"/>
</dbReference>
<feature type="binding site" evidence="7">
    <location>
        <position position="221"/>
    </location>
    <ligand>
        <name>L-glutamine</name>
        <dbReference type="ChEBI" id="CHEBI:58359"/>
    </ligand>
</feature>
<proteinExistence type="inferred from homology"/>
<dbReference type="SUPFAM" id="SSF52402">
    <property type="entry name" value="Adenine nucleotide alpha hydrolases-like"/>
    <property type="match status" value="1"/>
</dbReference>
<dbReference type="PROSITE" id="PS50263">
    <property type="entry name" value="CN_HYDROLASE"/>
    <property type="match status" value="1"/>
</dbReference>
<sequence length="775" mass="85472">MHLAGQKIRQWREAQSPPLNAEEFGQRFGDPKPWPSRTVYGWETKGKIARPAVQMRLAELGICQPSDWLTAAAPPRKTESSSSMKTSSLGKSDAHPFFSAHSHGFIRIATSTPQVRTADVAFNTEAILTEARRAHEASVDLVVYPELCVSSYAIDDLHLQGALLDAVEQAVDRIVTESTSLSPVLLIGAPLRRGGKIYNCALVVCSGQLLGVIPKSFLPNYREYYEKRWFAHGRSVQGQEITVAGVSVPFGTDLIFSASNLPGFCLFVEICEDYWSPNPPSTLGALAGATILANLSASNVTIGKSDERHMLARAQSSRAIAAYAYSASGHGESTTDLAWDGQGMIYELGDLLADSERFSLDPQLCIADVDCDRILSERMRNQTFNDAAEAQACPENWFRTVTFECASVGADIGLQRPIRRFPFVPGRAHKLDEDCYEAFNIQVDGLMRRMTATKAKSIVIGISGGLDSTHALIVAAKTCDRLGLDRSMIRGYTMPGFGTSDHTKSNAWKLMEAMGITAEEIDIVPAATRMLEDIGHPFADGEPVYDVTFENVQAGLRTDYLFRLSGHHSGFVLGTGDLSELALGWCTYGVGDQMSHYGVNAGVPKTLIQYLIRWSIQTSQFDPATDDVLQAILDTEISPELVPADEQGGMQSTEEKIGPYELNDFFLHHIIRWGQKPSKVAFLAYHAWNDAQQGQWPCDFPEAKKNEYDLAAIRFWLEKFLWRFFQFSQFKRSALPNGPKVSSGGALSPRGDWRAPSDAVADVWLEEMRRGVPES</sequence>
<evidence type="ECO:0000256" key="6">
    <source>
        <dbReference type="ARBA" id="ARBA00023027"/>
    </source>
</evidence>
<dbReference type="InterPro" id="IPR014445">
    <property type="entry name" value="Gln-dep_NAD_synthase"/>
</dbReference>
<feature type="binding site" evidence="7">
    <location>
        <position position="304"/>
    </location>
    <ligand>
        <name>L-glutamine</name>
        <dbReference type="ChEBI" id="CHEBI:58359"/>
    </ligand>
</feature>
<dbReference type="GO" id="GO:0004359">
    <property type="term" value="F:glutaminase activity"/>
    <property type="evidence" value="ECO:0007669"/>
    <property type="project" value="InterPro"/>
</dbReference>
<feature type="binding site" evidence="7">
    <location>
        <position position="551"/>
    </location>
    <ligand>
        <name>deamido-NAD(+)</name>
        <dbReference type="ChEBI" id="CHEBI:58437"/>
        <note>ligand shared between two neighboring subunits</note>
    </ligand>
</feature>
<accession>A0A6I4V065</accession>
<dbReference type="GO" id="GO:0005737">
    <property type="term" value="C:cytoplasm"/>
    <property type="evidence" value="ECO:0007669"/>
    <property type="project" value="InterPro"/>
</dbReference>
<comment type="catalytic activity">
    <reaction evidence="7 8">
        <text>deamido-NAD(+) + L-glutamine + ATP + H2O = L-glutamate + AMP + diphosphate + NAD(+) + H(+)</text>
        <dbReference type="Rhea" id="RHEA:24384"/>
        <dbReference type="ChEBI" id="CHEBI:15377"/>
        <dbReference type="ChEBI" id="CHEBI:15378"/>
        <dbReference type="ChEBI" id="CHEBI:29985"/>
        <dbReference type="ChEBI" id="CHEBI:30616"/>
        <dbReference type="ChEBI" id="CHEBI:33019"/>
        <dbReference type="ChEBI" id="CHEBI:57540"/>
        <dbReference type="ChEBI" id="CHEBI:58359"/>
        <dbReference type="ChEBI" id="CHEBI:58437"/>
        <dbReference type="ChEBI" id="CHEBI:456215"/>
        <dbReference type="EC" id="6.3.5.1"/>
    </reaction>
</comment>
<evidence type="ECO:0000313" key="11">
    <source>
        <dbReference type="EMBL" id="MXP46210.1"/>
    </source>
</evidence>
<dbReference type="EMBL" id="WTYP01000001">
    <property type="protein sequence ID" value="MXP46210.1"/>
    <property type="molecule type" value="Genomic_DNA"/>
</dbReference>
<dbReference type="Proteomes" id="UP000471435">
    <property type="component" value="Unassembled WGS sequence"/>
</dbReference>
<organism evidence="11 12">
    <name type="scientific">Pontixanthobacter luteolus</name>
    <dbReference type="NCBI Taxonomy" id="295089"/>
    <lineage>
        <taxon>Bacteria</taxon>
        <taxon>Pseudomonadati</taxon>
        <taxon>Pseudomonadota</taxon>
        <taxon>Alphaproteobacteria</taxon>
        <taxon>Sphingomonadales</taxon>
        <taxon>Erythrobacteraceae</taxon>
        <taxon>Pontixanthobacter</taxon>
    </lineage>
</organism>
<dbReference type="InterPro" id="IPR014729">
    <property type="entry name" value="Rossmann-like_a/b/a_fold"/>
</dbReference>
<dbReference type="NCBIfam" id="NF002730">
    <property type="entry name" value="PRK02628.1"/>
    <property type="match status" value="1"/>
</dbReference>
<comment type="similarity">
    <text evidence="2 7 8">In the C-terminal section; belongs to the NAD synthetase family.</text>
</comment>
<dbReference type="FunFam" id="3.40.50.620:FF:000155">
    <property type="entry name" value="Glutamine-dependent NAD(+) synthetase"/>
    <property type="match status" value="1"/>
</dbReference>
<feature type="binding site" evidence="7">
    <location>
        <position position="580"/>
    </location>
    <ligand>
        <name>deamido-NAD(+)</name>
        <dbReference type="ChEBI" id="CHEBI:58437"/>
        <note>ligand shared between two neighboring subunits</note>
    </ligand>
</feature>
<dbReference type="GO" id="GO:0003952">
    <property type="term" value="F:NAD+ synthase (glutamine-hydrolyzing) activity"/>
    <property type="evidence" value="ECO:0007669"/>
    <property type="project" value="UniProtKB-UniRule"/>
</dbReference>
<dbReference type="InterPro" id="IPR022310">
    <property type="entry name" value="NAD/GMP_synthase"/>
</dbReference>
<dbReference type="FunFam" id="1.10.10.1140:FF:000001">
    <property type="entry name" value="Glutamine-dependent NAD(+) synthetase"/>
    <property type="match status" value="1"/>
</dbReference>
<evidence type="ECO:0000256" key="8">
    <source>
        <dbReference type="PIRNR" id="PIRNR006630"/>
    </source>
</evidence>
<comment type="pathway">
    <text evidence="1 7 8">Cofactor biosynthesis; NAD(+) biosynthesis; NAD(+) from deamido-NAD(+) (L-Gln route): step 1/1.</text>
</comment>
<evidence type="ECO:0000256" key="7">
    <source>
        <dbReference type="HAMAP-Rule" id="MF_02090"/>
    </source>
</evidence>
<feature type="domain" description="CN hydrolase" evidence="10">
    <location>
        <begin position="106"/>
        <end position="371"/>
    </location>
</feature>
<dbReference type="InterPro" id="IPR003010">
    <property type="entry name" value="C-N_Hydrolase"/>
</dbReference>
<dbReference type="Pfam" id="PF00795">
    <property type="entry name" value="CN_hydrolase"/>
    <property type="match status" value="1"/>
</dbReference>
<dbReference type="Pfam" id="PF02540">
    <property type="entry name" value="NAD_synthase"/>
    <property type="match status" value="1"/>
</dbReference>
<dbReference type="CDD" id="cd07570">
    <property type="entry name" value="GAT_Gln-NAD-synth"/>
    <property type="match status" value="1"/>
</dbReference>
<comment type="function">
    <text evidence="7">Catalyzes the ATP-dependent amidation of deamido-NAD to form NAD. Uses L-glutamine as a nitrogen source.</text>
</comment>
<dbReference type="PANTHER" id="PTHR23090:SF9">
    <property type="entry name" value="GLUTAMINE-DEPENDENT NAD(+) SYNTHETASE"/>
    <property type="match status" value="1"/>
</dbReference>
<feature type="active site" description="Proton acceptor; for glutaminase activity" evidence="7">
    <location>
        <position position="146"/>
    </location>
</feature>
<keyword evidence="12" id="KW-1185">Reference proteome</keyword>
<dbReference type="GO" id="GO:0009435">
    <property type="term" value="P:NAD+ biosynthetic process"/>
    <property type="evidence" value="ECO:0007669"/>
    <property type="project" value="UniProtKB-UniRule"/>
</dbReference>
<dbReference type="GO" id="GO:0005524">
    <property type="term" value="F:ATP binding"/>
    <property type="evidence" value="ECO:0007669"/>
    <property type="project" value="UniProtKB-UniRule"/>
</dbReference>
<dbReference type="AlphaFoldDB" id="A0A6I4V065"/>
<dbReference type="SUPFAM" id="SSF56317">
    <property type="entry name" value="Carbon-nitrogen hydrolase"/>
    <property type="match status" value="1"/>
</dbReference>
<evidence type="ECO:0000256" key="1">
    <source>
        <dbReference type="ARBA" id="ARBA00005188"/>
    </source>
</evidence>
<dbReference type="InterPro" id="IPR041856">
    <property type="entry name" value="NAD+_synth_C"/>
</dbReference>
<dbReference type="PIRSF" id="PIRSF006630">
    <property type="entry name" value="NADS_GAT"/>
    <property type="match status" value="1"/>
</dbReference>
<dbReference type="PANTHER" id="PTHR23090">
    <property type="entry name" value="NH 3 /GLUTAMINE-DEPENDENT NAD + SYNTHETASE"/>
    <property type="match status" value="1"/>
</dbReference>
<dbReference type="HAMAP" id="MF_02090">
    <property type="entry name" value="NadE_glutamine_dep"/>
    <property type="match status" value="1"/>
</dbReference>
<feature type="binding site" evidence="7">
    <location>
        <begin position="585"/>
        <end position="588"/>
    </location>
    <ligand>
        <name>deamido-NAD(+)</name>
        <dbReference type="ChEBI" id="CHEBI:58437"/>
        <note>ligand shared between two neighboring subunits</note>
    </ligand>
</feature>
<comment type="caution">
    <text evidence="11">The sequence shown here is derived from an EMBL/GenBank/DDBJ whole genome shotgun (WGS) entry which is preliminary data.</text>
</comment>
<evidence type="ECO:0000313" key="12">
    <source>
        <dbReference type="Proteomes" id="UP000471435"/>
    </source>
</evidence>
<keyword evidence="4 7" id="KW-0547">Nucleotide-binding</keyword>
<feature type="binding site" evidence="7">
    <location>
        <begin position="461"/>
        <end position="468"/>
    </location>
    <ligand>
        <name>ATP</name>
        <dbReference type="ChEBI" id="CHEBI:30616"/>
    </ligand>
</feature>
<dbReference type="InterPro" id="IPR003694">
    <property type="entry name" value="NAD_synthase"/>
</dbReference>
<feature type="active site" description="For glutaminase activity" evidence="7">
    <location>
        <position position="215"/>
    </location>
</feature>
<evidence type="ECO:0000256" key="9">
    <source>
        <dbReference type="SAM" id="MobiDB-lite"/>
    </source>
</evidence>
<evidence type="ECO:0000256" key="3">
    <source>
        <dbReference type="ARBA" id="ARBA00022598"/>
    </source>
</evidence>
<keyword evidence="3 7" id="KW-0436">Ligase</keyword>
<dbReference type="Gene3D" id="3.40.50.620">
    <property type="entry name" value="HUPs"/>
    <property type="match status" value="1"/>
</dbReference>
<evidence type="ECO:0000256" key="2">
    <source>
        <dbReference type="ARBA" id="ARBA00007145"/>
    </source>
</evidence>
<feature type="region of interest" description="Disordered" evidence="9">
    <location>
        <begin position="1"/>
        <end position="30"/>
    </location>
</feature>
<dbReference type="GO" id="GO:0008795">
    <property type="term" value="F:NAD+ synthase activity"/>
    <property type="evidence" value="ECO:0007669"/>
    <property type="project" value="UniProtKB-UniRule"/>
</dbReference>
<dbReference type="Gene3D" id="3.60.110.10">
    <property type="entry name" value="Carbon-nitrogen hydrolase"/>
    <property type="match status" value="1"/>
</dbReference>
<keyword evidence="6 7" id="KW-0520">NAD</keyword>
<gene>
    <name evidence="7" type="primary">nadE</name>
    <name evidence="11" type="ORF">GRI43_02235</name>
</gene>
<dbReference type="EC" id="6.3.5.1" evidence="7 8"/>
<dbReference type="UniPathway" id="UPA00253">
    <property type="reaction ID" value="UER00334"/>
</dbReference>
<name>A0A6I4V065_9SPHN</name>
<evidence type="ECO:0000256" key="5">
    <source>
        <dbReference type="ARBA" id="ARBA00022840"/>
    </source>
</evidence>
<dbReference type="OrthoDB" id="9760188at2"/>